<keyword evidence="1" id="KW-0812">Transmembrane</keyword>
<comment type="caution">
    <text evidence="2">The sequence shown here is derived from an EMBL/GenBank/DDBJ whole genome shotgun (WGS) entry which is preliminary data.</text>
</comment>
<evidence type="ECO:0000313" key="3">
    <source>
        <dbReference type="Proteomes" id="UP000178936"/>
    </source>
</evidence>
<evidence type="ECO:0000313" key="2">
    <source>
        <dbReference type="EMBL" id="OHA55360.1"/>
    </source>
</evidence>
<protein>
    <submittedName>
        <fullName evidence="2">Uncharacterized protein</fullName>
    </submittedName>
</protein>
<sequence>MSLLHKKITPLSFIRSFSVVVGLVLIWRGIWYLLDGLDLWLFGNNHGWSALGGIILGLWILYLPDKDLKEIEKL</sequence>
<feature type="transmembrane region" description="Helical" evidence="1">
    <location>
        <begin position="12"/>
        <end position="34"/>
    </location>
</feature>
<keyword evidence="1" id="KW-0472">Membrane</keyword>
<evidence type="ECO:0000256" key="1">
    <source>
        <dbReference type="SAM" id="Phobius"/>
    </source>
</evidence>
<organism evidence="2 3">
    <name type="scientific">Candidatus Veblenbacteria bacterium RIFOXYA2_FULL_43_9</name>
    <dbReference type="NCBI Taxonomy" id="1802425"/>
    <lineage>
        <taxon>Bacteria</taxon>
        <taxon>Candidatus Vebleniibacteriota</taxon>
    </lineage>
</organism>
<dbReference type="AlphaFoldDB" id="A0A1G2Q448"/>
<proteinExistence type="predicted"/>
<name>A0A1G2Q448_9BACT</name>
<feature type="transmembrane region" description="Helical" evidence="1">
    <location>
        <begin position="46"/>
        <end position="64"/>
    </location>
</feature>
<keyword evidence="1" id="KW-1133">Transmembrane helix</keyword>
<reference evidence="2 3" key="1">
    <citation type="journal article" date="2016" name="Nat. Commun.">
        <title>Thousands of microbial genomes shed light on interconnected biogeochemical processes in an aquifer system.</title>
        <authorList>
            <person name="Anantharaman K."/>
            <person name="Brown C.T."/>
            <person name="Hug L.A."/>
            <person name="Sharon I."/>
            <person name="Castelle C.J."/>
            <person name="Probst A.J."/>
            <person name="Thomas B.C."/>
            <person name="Singh A."/>
            <person name="Wilkins M.J."/>
            <person name="Karaoz U."/>
            <person name="Brodie E.L."/>
            <person name="Williams K.H."/>
            <person name="Hubbard S.S."/>
            <person name="Banfield J.F."/>
        </authorList>
    </citation>
    <scope>NUCLEOTIDE SEQUENCE [LARGE SCALE GENOMIC DNA]</scope>
</reference>
<dbReference type="EMBL" id="MHTB01000016">
    <property type="protein sequence ID" value="OHA55360.1"/>
    <property type="molecule type" value="Genomic_DNA"/>
</dbReference>
<dbReference type="Proteomes" id="UP000178936">
    <property type="component" value="Unassembled WGS sequence"/>
</dbReference>
<gene>
    <name evidence="2" type="ORF">A2226_01155</name>
</gene>
<accession>A0A1G2Q448</accession>